<reference evidence="7" key="1">
    <citation type="submission" date="2016-10" db="EMBL/GenBank/DDBJ databases">
        <authorList>
            <person name="Varghese N."/>
            <person name="Submissions S."/>
        </authorList>
    </citation>
    <scope>NUCLEOTIDE SEQUENCE [LARGE SCALE GENOMIC DNA]</scope>
    <source>
        <strain evidence="7">DSM 24499</strain>
    </source>
</reference>
<evidence type="ECO:0000256" key="4">
    <source>
        <dbReference type="ARBA" id="ARBA00022833"/>
    </source>
</evidence>
<dbReference type="GO" id="GO:0006508">
    <property type="term" value="P:proteolysis"/>
    <property type="evidence" value="ECO:0007669"/>
    <property type="project" value="UniProtKB-KW"/>
</dbReference>
<protein>
    <submittedName>
        <fullName evidence="6">Dual-action HEIGH metallo-peptidase</fullName>
    </submittedName>
</protein>
<evidence type="ECO:0000259" key="5">
    <source>
        <dbReference type="Pfam" id="PF00413"/>
    </source>
</evidence>
<dbReference type="InterPro" id="IPR024079">
    <property type="entry name" value="MetalloPept_cat_dom_sf"/>
</dbReference>
<dbReference type="Gene3D" id="3.40.390.10">
    <property type="entry name" value="Collagenase (Catalytic Domain)"/>
    <property type="match status" value="1"/>
</dbReference>
<dbReference type="PROSITE" id="PS51257">
    <property type="entry name" value="PROKAR_LIPOPROTEIN"/>
    <property type="match status" value="1"/>
</dbReference>
<feature type="domain" description="Peptidase M10 metallopeptidase" evidence="5">
    <location>
        <begin position="105"/>
        <end position="221"/>
    </location>
</feature>
<gene>
    <name evidence="6" type="ORF">SAMN04487907_101250</name>
</gene>
<proteinExistence type="predicted"/>
<dbReference type="GO" id="GO:0008270">
    <property type="term" value="F:zinc ion binding"/>
    <property type="evidence" value="ECO:0007669"/>
    <property type="project" value="InterPro"/>
</dbReference>
<dbReference type="Proteomes" id="UP000199438">
    <property type="component" value="Unassembled WGS sequence"/>
</dbReference>
<dbReference type="GO" id="GO:0004222">
    <property type="term" value="F:metalloendopeptidase activity"/>
    <property type="evidence" value="ECO:0007669"/>
    <property type="project" value="InterPro"/>
</dbReference>
<dbReference type="GO" id="GO:0031012">
    <property type="term" value="C:extracellular matrix"/>
    <property type="evidence" value="ECO:0007669"/>
    <property type="project" value="InterPro"/>
</dbReference>
<keyword evidence="4" id="KW-0862">Zinc</keyword>
<evidence type="ECO:0000313" key="6">
    <source>
        <dbReference type="EMBL" id="SFB71989.1"/>
    </source>
</evidence>
<name>A0A1I1DAF2_9FLAO</name>
<sequence>MKIFNKFFVLPLLLLGFSCTTDSIDEVPSEENLSIEEQQVTTLEVILARGYEKSEIEDFGDYYLVQGDILFSKEKSYALNSNRQRHTPYITDRTFISVYLHPSMSSTWRNASRQAITRWNNLETNFHFVEITNSSADIQIMYDSSAGQTLNANEFGAALPPTSNLMPGNLILINPDFNACSGGITETLRIANVQHELGHTIGLAHTNDSSESYIPNTPYSDSNSIMQGGYACSLSDFSTGDIDAIQILFPPIFWATVNGPSHGYPDQNYTWTGLAYGDLGEPPYTYHWYRSIDEGETYTMTWGSTQSVYSYIPEGMEVLRLYLVVTDSEGNIAKKRFQTINMDFGGGGPKPGM</sequence>
<evidence type="ECO:0000313" key="7">
    <source>
        <dbReference type="Proteomes" id="UP000199438"/>
    </source>
</evidence>
<organism evidence="6 7">
    <name type="scientific">Zunongwangia mangrovi</name>
    <dbReference type="NCBI Taxonomy" id="1334022"/>
    <lineage>
        <taxon>Bacteria</taxon>
        <taxon>Pseudomonadati</taxon>
        <taxon>Bacteroidota</taxon>
        <taxon>Flavobacteriia</taxon>
        <taxon>Flavobacteriales</taxon>
        <taxon>Flavobacteriaceae</taxon>
        <taxon>Zunongwangia</taxon>
    </lineage>
</organism>
<keyword evidence="3" id="KW-0378">Hydrolase</keyword>
<dbReference type="EMBL" id="FOKV01000001">
    <property type="protein sequence ID" value="SFB71989.1"/>
    <property type="molecule type" value="Genomic_DNA"/>
</dbReference>
<keyword evidence="7" id="KW-1185">Reference proteome</keyword>
<accession>A0A1I1DAF2</accession>
<dbReference type="AlphaFoldDB" id="A0A1I1DAF2"/>
<keyword evidence="2" id="KW-0479">Metal-binding</keyword>
<dbReference type="SUPFAM" id="SSF55486">
    <property type="entry name" value="Metalloproteases ('zincins'), catalytic domain"/>
    <property type="match status" value="1"/>
</dbReference>
<keyword evidence="1" id="KW-0645">Protease</keyword>
<evidence type="ECO:0000256" key="3">
    <source>
        <dbReference type="ARBA" id="ARBA00022801"/>
    </source>
</evidence>
<dbReference type="OrthoDB" id="785995at2"/>
<evidence type="ECO:0000256" key="1">
    <source>
        <dbReference type="ARBA" id="ARBA00022670"/>
    </source>
</evidence>
<dbReference type="InterPro" id="IPR001818">
    <property type="entry name" value="Pept_M10_metallopeptidase"/>
</dbReference>
<dbReference type="RefSeq" id="WP_092539583.1">
    <property type="nucleotide sequence ID" value="NZ_FOKV01000001.1"/>
</dbReference>
<dbReference type="Pfam" id="PF00413">
    <property type="entry name" value="Peptidase_M10"/>
    <property type="match status" value="1"/>
</dbReference>
<dbReference type="STRING" id="1334022.SAMN04487907_101250"/>
<evidence type="ECO:0000256" key="2">
    <source>
        <dbReference type="ARBA" id="ARBA00022723"/>
    </source>
</evidence>